<accession>A0AAV3IR57</accession>
<dbReference type="RefSeq" id="WP_004884498.1">
    <property type="nucleotide sequence ID" value="NZ_KB849568.1"/>
</dbReference>
<protein>
    <submittedName>
        <fullName evidence="1">Uncharacterized protein</fullName>
    </submittedName>
</protein>
<dbReference type="AlphaFoldDB" id="A0AAV3IR57"/>
<gene>
    <name evidence="1" type="ORF">F958_00747</name>
</gene>
<proteinExistence type="predicted"/>
<dbReference type="Proteomes" id="UP000013028">
    <property type="component" value="Unassembled WGS sequence"/>
</dbReference>
<name>A0AAV3IR57_ACINO</name>
<organism evidence="1 2">
    <name type="scientific">Acinetobacter nosocomialis NIPH 386</name>
    <dbReference type="NCBI Taxonomy" id="1217985"/>
    <lineage>
        <taxon>Bacteria</taxon>
        <taxon>Pseudomonadati</taxon>
        <taxon>Pseudomonadota</taxon>
        <taxon>Gammaproteobacteria</taxon>
        <taxon>Moraxellales</taxon>
        <taxon>Moraxellaceae</taxon>
        <taxon>Acinetobacter</taxon>
        <taxon>Acinetobacter calcoaceticus/baumannii complex</taxon>
    </lineage>
</organism>
<sequence>MSTKSIPAKVSLYNIVEQGLFQRNVEEPIFSDLEVFLDDLIKWVTLGDKPLRETCTYAELDYDLQKTFCYDIKKSSKTGNFLLITWNKVSDANNSVAKISGSAKVGEANISTSTLDPDDIPGFPTYFWLLPKHNKLVTINFDYAQNGRQDLHKYLKDFFSKWSRYAFSSLNEKGERVVDHWKDPKNSETKYNHLYGRFESKLVRNSGKIEMLLNSWQRVRKIHQHNKISVKDLVKVPKVGLVNRMFGFTQSASNDVDIKFRLESERTFQSKKEFEKLIKEWEGQTNLTKWDDLGFSLQGDTSTIHWLSSSLANTTFDCPLDRDKNSIFKSQNLVDWLDLITPDILKLDENSSEENG</sequence>
<evidence type="ECO:0000313" key="1">
    <source>
        <dbReference type="EMBL" id="ENV42129.1"/>
    </source>
</evidence>
<dbReference type="EMBL" id="APPP01000007">
    <property type="protein sequence ID" value="ENV42129.1"/>
    <property type="molecule type" value="Genomic_DNA"/>
</dbReference>
<evidence type="ECO:0000313" key="2">
    <source>
        <dbReference type="Proteomes" id="UP000013028"/>
    </source>
</evidence>
<comment type="caution">
    <text evidence="1">The sequence shown here is derived from an EMBL/GenBank/DDBJ whole genome shotgun (WGS) entry which is preliminary data.</text>
</comment>
<reference evidence="1 2" key="1">
    <citation type="submission" date="2013-02" db="EMBL/GenBank/DDBJ databases">
        <title>The Genome Sequence of Acinetobacter nosocomialis NIPH 386.</title>
        <authorList>
            <consortium name="The Broad Institute Genome Sequencing Platform"/>
            <consortium name="The Broad Institute Genome Sequencing Center for Infectious Disease"/>
            <person name="Cerqueira G."/>
            <person name="Feldgarden M."/>
            <person name="Courvalin P."/>
            <person name="Perichon B."/>
            <person name="Grillot-Courvalin C."/>
            <person name="Clermont D."/>
            <person name="Rocha E."/>
            <person name="Yoon E.-J."/>
            <person name="Nemec A."/>
            <person name="Walker B."/>
            <person name="Young S.K."/>
            <person name="Zeng Q."/>
            <person name="Gargeya S."/>
            <person name="Fitzgerald M."/>
            <person name="Haas B."/>
            <person name="Abouelleil A."/>
            <person name="Alvarado L."/>
            <person name="Arachchi H.M."/>
            <person name="Berlin A.M."/>
            <person name="Chapman S.B."/>
            <person name="Dewar J."/>
            <person name="Goldberg J."/>
            <person name="Griggs A."/>
            <person name="Gujja S."/>
            <person name="Hansen M."/>
            <person name="Howarth C."/>
            <person name="Imamovic A."/>
            <person name="Larimer J."/>
            <person name="McCowan C."/>
            <person name="Murphy C."/>
            <person name="Neiman D."/>
            <person name="Pearson M."/>
            <person name="Priest M."/>
            <person name="Roberts A."/>
            <person name="Saif S."/>
            <person name="Shea T."/>
            <person name="Sisk P."/>
            <person name="Sykes S."/>
            <person name="Wortman J."/>
            <person name="Nusbaum C."/>
            <person name="Birren B."/>
        </authorList>
    </citation>
    <scope>NUCLEOTIDE SEQUENCE [LARGE SCALE GENOMIC DNA]</scope>
    <source>
        <strain evidence="1 2">NIPH 386</strain>
    </source>
</reference>